<evidence type="ECO:0000313" key="1">
    <source>
        <dbReference type="EMBL" id="SCP97152.1"/>
    </source>
</evidence>
<evidence type="ECO:0000313" key="2">
    <source>
        <dbReference type="Proteomes" id="UP000199315"/>
    </source>
</evidence>
<proteinExistence type="predicted"/>
<protein>
    <submittedName>
        <fullName evidence="1">Uncharacterized protein</fullName>
    </submittedName>
</protein>
<dbReference type="AlphaFoldDB" id="A0A1D3TT92"/>
<organism evidence="1 2">
    <name type="scientific">Anaerobium acetethylicum</name>
    <dbReference type="NCBI Taxonomy" id="1619234"/>
    <lineage>
        <taxon>Bacteria</taxon>
        <taxon>Bacillati</taxon>
        <taxon>Bacillota</taxon>
        <taxon>Clostridia</taxon>
        <taxon>Lachnospirales</taxon>
        <taxon>Lachnospiraceae</taxon>
        <taxon>Anaerobium</taxon>
    </lineage>
</organism>
<keyword evidence="2" id="KW-1185">Reference proteome</keyword>
<dbReference type="EMBL" id="FMKA01000008">
    <property type="protein sequence ID" value="SCP97152.1"/>
    <property type="molecule type" value="Genomic_DNA"/>
</dbReference>
<dbReference type="STRING" id="1619234.SAMN05421730_1008116"/>
<dbReference type="RefSeq" id="WP_207648842.1">
    <property type="nucleotide sequence ID" value="NZ_FMKA01000008.1"/>
</dbReference>
<reference evidence="1 2" key="1">
    <citation type="submission" date="2016-09" db="EMBL/GenBank/DDBJ databases">
        <authorList>
            <person name="Capua I."/>
            <person name="De Benedictis P."/>
            <person name="Joannis T."/>
            <person name="Lombin L.H."/>
            <person name="Cattoli G."/>
        </authorList>
    </citation>
    <scope>NUCLEOTIDE SEQUENCE [LARGE SCALE GENOMIC DNA]</scope>
    <source>
        <strain evidence="1 2">GluBS11</strain>
    </source>
</reference>
<gene>
    <name evidence="1" type="ORF">SAMN05421730_1008116</name>
</gene>
<dbReference type="Proteomes" id="UP000199315">
    <property type="component" value="Unassembled WGS sequence"/>
</dbReference>
<accession>A0A1D3TT92</accession>
<sequence length="140" mass="16343">MDNIVFEKLWQDEELLEFKVVAHNEFIEVLQSCYIATDDLKRNAGKIIEYKNNYELECYLEFGKKEGNYTPAFSMLILPADSHGHIKIELDIEIADNEKRCHRCSFYIKTEIGMLDKFGNRLTAFEKLDIGGRISLIEIE</sequence>
<name>A0A1D3TT92_9FIRM</name>